<feature type="domain" description="Tudor" evidence="21">
    <location>
        <begin position="895"/>
        <end position="956"/>
    </location>
</feature>
<evidence type="ECO:0000256" key="4">
    <source>
        <dbReference type="ARBA" id="ARBA00012552"/>
    </source>
</evidence>
<dbReference type="Pfam" id="PF00271">
    <property type="entry name" value="Helicase_C"/>
    <property type="match status" value="1"/>
</dbReference>
<sequence>MKKVFTAEQISDWFTSGPTFANIKLTDEAVERKFDEPASKETSPSEVPVEGSPKRVNSDGGRFQKLEPARSAAPPPLASYEYPSLPITKNRQELVSLIENNSVVIIRGATGSGKTTQLPQYILDHYNEKNASCNIVVTQPRKIGATSIARWVATQRRCTLGSLVGYQVGLEKMVTEHTRLIYMTTGVLLQKLVTAKCLTEYSHIFVDEVHERTEEMDFLLLVLRKLLHSNSRYVKIILMSATINCRQFAEYFGTPIQGKMNPAYVFEVEGAPYAIEEFYLDDLHSLFPYRVESPHLDDPHISVEMYNLAISLIQSFDEMEGKDSSKAEKESGMTSSERGSVLVFLPGLHEISCMQESLAKLVHRRLQVYPLHSTVTLEEQNGVFLFPVPGYRKVILSTNIAESSVTVPDVKYVIDFCLARHLVCDQDTNYQSLRLTWASKTNCNQRRGRAGRVSKGYCYRLVTKEFWRNEIPDYMIPEMLLAPLSTIMLKVKLLDMGDPRSLLSTALSPPNLGNIVRTILQLKEMGALSVKSDGRGQNEDGDLTFLGRVLAHLPVDLYLGKMIVLGHVFGCLDECLIIAASHSLKSFFAIPSMQQLAGHRSKLAFARGTASDSIAFVNAFKAWHSSKKKGQLRHPKDELDWGKENFIQIKRIREVAELYEDLKKRVSQFNMQVPDNIQPFDYTSAHKQKFILQMVIAGAYYPNYFVQGEIDEDLASRELSGFNPRTTVMLRNLPPYSFLYYKQLQSLFRLCGQVKAISFESSRAYVEFYRTSQDSGVLPEVSLALLLAQHSPFMELSVYPIEQIEICAGNRNISHMKYSRVNVDFQSQSVCPVGVVSSTIDPDKLPPNHLFVVNITEVVDVGHFWGFQADEASLAKQRHLTAEINTRTLHPVTVSLYPNLLCLAPYSEINEQNLYYRAKILHMRGNSVEVFFLDFGNTAVVACSSLRELPSDLLSHPFQAQDTYEITPLTRPLYIFIFIAVDLADRFSGPVPELQLASQVLHVLFLFLPLLWALGILPPLDALLLWGMEQALVFGLGGSPMSSNLRLLLMFGVSAGVAVCNYFIPSTLGVVLFSISTGFLLSLDLSQVGTLCRSPRASFRDRGFHRGGSPPPPPSSFGWNLGCRELLLYLSLLLVAMAEAGLLHHFLGSAQSQSLVMGPQAPVSYLLLILFCLCWALREIQGAYVFGGVFLNPLYPKGMSSVQTFKQRNRGLYIAAAIRRVLLYFVSPFAMIAFLSMDKSLQQLHRASLSVGFTRAFRVVRTCSQLPIVST</sequence>
<dbReference type="Pfam" id="PF04408">
    <property type="entry name" value="WHD_HA2"/>
    <property type="match status" value="1"/>
</dbReference>
<protein>
    <recommendedName>
        <fullName evidence="17">ATP-dependent RNA helicase TDRD9</fullName>
        <ecNumber evidence="4">3.6.4.13</ecNumber>
    </recommendedName>
    <alternativeName>
        <fullName evidence="18">Tudor domain-containing protein 9</fullName>
    </alternativeName>
</protein>
<feature type="transmembrane region" description="Helical" evidence="20">
    <location>
        <begin position="1126"/>
        <end position="1147"/>
    </location>
</feature>
<dbReference type="PROSITE" id="PS51194">
    <property type="entry name" value="HELICASE_CTER"/>
    <property type="match status" value="1"/>
</dbReference>
<reference evidence="24" key="3">
    <citation type="submission" date="2025-09" db="UniProtKB">
        <authorList>
            <consortium name="Ensembl"/>
        </authorList>
    </citation>
    <scope>IDENTIFICATION</scope>
</reference>
<evidence type="ECO:0000256" key="12">
    <source>
        <dbReference type="ARBA" id="ARBA00022871"/>
    </source>
</evidence>
<dbReference type="GO" id="GO:0031047">
    <property type="term" value="P:regulatory ncRNA-mediated gene silencing"/>
    <property type="evidence" value="ECO:0007669"/>
    <property type="project" value="UniProtKB-KW"/>
</dbReference>
<keyword evidence="7" id="KW-0547">Nucleotide-binding</keyword>
<evidence type="ECO:0000256" key="10">
    <source>
        <dbReference type="ARBA" id="ARBA00022806"/>
    </source>
</evidence>
<keyword evidence="13" id="KW-0943">RNA-mediated gene silencing</keyword>
<evidence type="ECO:0000256" key="16">
    <source>
        <dbReference type="ARBA" id="ARBA00047984"/>
    </source>
</evidence>
<evidence type="ECO:0000256" key="9">
    <source>
        <dbReference type="ARBA" id="ARBA00022801"/>
    </source>
</evidence>
<dbReference type="GO" id="GO:0007283">
    <property type="term" value="P:spermatogenesis"/>
    <property type="evidence" value="ECO:0007669"/>
    <property type="project" value="UniProtKB-KW"/>
</dbReference>
<evidence type="ECO:0000256" key="2">
    <source>
        <dbReference type="ARBA" id="ARBA00004496"/>
    </source>
</evidence>
<feature type="transmembrane region" description="Helical" evidence="20">
    <location>
        <begin position="1212"/>
        <end position="1235"/>
    </location>
</feature>
<dbReference type="CDD" id="cd18791">
    <property type="entry name" value="SF2_C_RHA"/>
    <property type="match status" value="1"/>
</dbReference>
<dbReference type="Gene3D" id="1.20.120.1080">
    <property type="match status" value="1"/>
</dbReference>
<dbReference type="Pfam" id="PF00270">
    <property type="entry name" value="DEAD"/>
    <property type="match status" value="1"/>
</dbReference>
<dbReference type="SUPFAM" id="SSF63748">
    <property type="entry name" value="Tudor/PWWP/MBT"/>
    <property type="match status" value="1"/>
</dbReference>
<evidence type="ECO:0000256" key="7">
    <source>
        <dbReference type="ARBA" id="ARBA00022741"/>
    </source>
</evidence>
<comment type="catalytic activity">
    <reaction evidence="16">
        <text>ATP + H2O = ADP + phosphate + H(+)</text>
        <dbReference type="Rhea" id="RHEA:13065"/>
        <dbReference type="ChEBI" id="CHEBI:15377"/>
        <dbReference type="ChEBI" id="CHEBI:15378"/>
        <dbReference type="ChEBI" id="CHEBI:30616"/>
        <dbReference type="ChEBI" id="CHEBI:43474"/>
        <dbReference type="ChEBI" id="CHEBI:456216"/>
        <dbReference type="EC" id="3.6.4.13"/>
    </reaction>
</comment>
<dbReference type="InterPro" id="IPR001650">
    <property type="entry name" value="Helicase_C-like"/>
</dbReference>
<evidence type="ECO:0000256" key="19">
    <source>
        <dbReference type="SAM" id="MobiDB-lite"/>
    </source>
</evidence>
<dbReference type="FunFam" id="3.40.50.300:FF:000946">
    <property type="entry name" value="putative ATP-dependent RNA helicase TDRD9"/>
    <property type="match status" value="1"/>
</dbReference>
<dbReference type="InterPro" id="IPR027417">
    <property type="entry name" value="P-loop_NTPase"/>
</dbReference>
<dbReference type="Gene3D" id="2.30.30.140">
    <property type="match status" value="1"/>
</dbReference>
<organism evidence="24 25">
    <name type="scientific">Lates calcarifer</name>
    <name type="common">Barramundi</name>
    <name type="synonym">Holocentrus calcarifer</name>
    <dbReference type="NCBI Taxonomy" id="8187"/>
    <lineage>
        <taxon>Eukaryota</taxon>
        <taxon>Metazoa</taxon>
        <taxon>Chordata</taxon>
        <taxon>Craniata</taxon>
        <taxon>Vertebrata</taxon>
        <taxon>Euteleostomi</taxon>
        <taxon>Actinopterygii</taxon>
        <taxon>Neopterygii</taxon>
        <taxon>Teleostei</taxon>
        <taxon>Neoteleostei</taxon>
        <taxon>Acanthomorphata</taxon>
        <taxon>Carangaria</taxon>
        <taxon>Carangaria incertae sedis</taxon>
        <taxon>Centropomidae</taxon>
        <taxon>Lates</taxon>
    </lineage>
</organism>
<dbReference type="SMART" id="SM00487">
    <property type="entry name" value="DEXDc"/>
    <property type="match status" value="1"/>
</dbReference>
<feature type="domain" description="Helicase ATP-binding" evidence="22">
    <location>
        <begin position="95"/>
        <end position="261"/>
    </location>
</feature>
<evidence type="ECO:0000256" key="20">
    <source>
        <dbReference type="SAM" id="Phobius"/>
    </source>
</evidence>
<dbReference type="InterPro" id="IPR014001">
    <property type="entry name" value="Helicase_ATP-bd"/>
</dbReference>
<keyword evidence="14" id="KW-0539">Nucleus</keyword>
<dbReference type="FunFam" id="3.40.50.300:FF:001113">
    <property type="entry name" value="ATP-dependent RNA helicase TDRD9"/>
    <property type="match status" value="1"/>
</dbReference>
<keyword evidence="12" id="KW-0744">Spermatogenesis</keyword>
<dbReference type="GO" id="GO:0051321">
    <property type="term" value="P:meiotic cell cycle"/>
    <property type="evidence" value="ECO:0007669"/>
    <property type="project" value="UniProtKB-KW"/>
</dbReference>
<dbReference type="FunFam" id="1.20.120.1080:FF:000081">
    <property type="entry name" value="Tudor domain containing 9"/>
    <property type="match status" value="1"/>
</dbReference>
<evidence type="ECO:0000256" key="15">
    <source>
        <dbReference type="ARBA" id="ARBA00023254"/>
    </source>
</evidence>
<reference evidence="25" key="1">
    <citation type="submission" date="2015-09" db="EMBL/GenBank/DDBJ databases">
        <authorList>
            <person name="Sai Rama Sridatta P."/>
        </authorList>
    </citation>
    <scope>NUCLEOTIDE SEQUENCE [LARGE SCALE GENOMIC DNA]</scope>
</reference>
<dbReference type="GO" id="GO:0003724">
    <property type="term" value="F:RNA helicase activity"/>
    <property type="evidence" value="ECO:0007669"/>
    <property type="project" value="UniProtKB-EC"/>
</dbReference>
<evidence type="ECO:0000313" key="25">
    <source>
        <dbReference type="Proteomes" id="UP000314980"/>
    </source>
</evidence>
<feature type="domain" description="Helicase C-terminal" evidence="23">
    <location>
        <begin position="311"/>
        <end position="495"/>
    </location>
</feature>
<name>A0A4W6FI29_LATCA</name>
<dbReference type="GO" id="GO:0005737">
    <property type="term" value="C:cytoplasm"/>
    <property type="evidence" value="ECO:0007669"/>
    <property type="project" value="UniProtKB-SubCell"/>
</dbReference>
<evidence type="ECO:0000313" key="24">
    <source>
        <dbReference type="Ensembl" id="ENSLCAP00010050921.1"/>
    </source>
</evidence>
<evidence type="ECO:0000256" key="18">
    <source>
        <dbReference type="ARBA" id="ARBA00081664"/>
    </source>
</evidence>
<dbReference type="PANTHER" id="PTHR18934:SF113">
    <property type="entry name" value="ATP-DEPENDENT RNA HELICASE TDRD9"/>
    <property type="match status" value="1"/>
</dbReference>
<dbReference type="InterPro" id="IPR002464">
    <property type="entry name" value="DNA/RNA_helicase_DEAH_CS"/>
</dbReference>
<dbReference type="AlphaFoldDB" id="A0A4W6FI29"/>
<dbReference type="GO" id="GO:0005634">
    <property type="term" value="C:nucleus"/>
    <property type="evidence" value="ECO:0007669"/>
    <property type="project" value="UniProtKB-SubCell"/>
</dbReference>
<evidence type="ECO:0000256" key="3">
    <source>
        <dbReference type="ARBA" id="ARBA00008792"/>
    </source>
</evidence>
<evidence type="ECO:0000256" key="6">
    <source>
        <dbReference type="ARBA" id="ARBA00022490"/>
    </source>
</evidence>
<dbReference type="PROSITE" id="PS50304">
    <property type="entry name" value="TUDOR"/>
    <property type="match status" value="1"/>
</dbReference>
<evidence type="ECO:0000256" key="14">
    <source>
        <dbReference type="ARBA" id="ARBA00023242"/>
    </source>
</evidence>
<dbReference type="InterPro" id="IPR002999">
    <property type="entry name" value="Tudor"/>
</dbReference>
<dbReference type="SMART" id="SM00847">
    <property type="entry name" value="HA2"/>
    <property type="match status" value="1"/>
</dbReference>
<dbReference type="PROSITE" id="PS51192">
    <property type="entry name" value="HELICASE_ATP_BIND_1"/>
    <property type="match status" value="1"/>
</dbReference>
<dbReference type="PROSITE" id="PS00690">
    <property type="entry name" value="DEAH_ATP_HELICASE"/>
    <property type="match status" value="1"/>
</dbReference>
<dbReference type="SMART" id="SM00490">
    <property type="entry name" value="HELICc"/>
    <property type="match status" value="1"/>
</dbReference>
<dbReference type="Ensembl" id="ENSLCAT00010052259.1">
    <property type="protein sequence ID" value="ENSLCAP00010050921.1"/>
    <property type="gene ID" value="ENSLCAG00010023733.1"/>
</dbReference>
<keyword evidence="5" id="KW-0217">Developmental protein</keyword>
<feature type="transmembrane region" description="Helical" evidence="20">
    <location>
        <begin position="1047"/>
        <end position="1064"/>
    </location>
</feature>
<dbReference type="Proteomes" id="UP000314980">
    <property type="component" value="Unassembled WGS sequence"/>
</dbReference>
<dbReference type="GO" id="GO:0030154">
    <property type="term" value="P:cell differentiation"/>
    <property type="evidence" value="ECO:0007669"/>
    <property type="project" value="UniProtKB-KW"/>
</dbReference>
<dbReference type="InterPro" id="IPR011545">
    <property type="entry name" value="DEAD/DEAH_box_helicase_dom"/>
</dbReference>
<keyword evidence="10" id="KW-0347">Helicase</keyword>
<gene>
    <name evidence="24" type="primary">TDRD9</name>
    <name evidence="24" type="synonym">pcnx4</name>
</gene>
<keyword evidence="6" id="KW-0963">Cytoplasm</keyword>
<feature type="region of interest" description="Disordered" evidence="19">
    <location>
        <begin position="32"/>
        <end position="78"/>
    </location>
</feature>
<evidence type="ECO:0000259" key="21">
    <source>
        <dbReference type="PROSITE" id="PS50304"/>
    </source>
</evidence>
<reference evidence="24" key="2">
    <citation type="submission" date="2025-08" db="UniProtKB">
        <authorList>
            <consortium name="Ensembl"/>
        </authorList>
    </citation>
    <scope>IDENTIFICATION</scope>
</reference>
<dbReference type="GO" id="GO:0003723">
    <property type="term" value="F:RNA binding"/>
    <property type="evidence" value="ECO:0007669"/>
    <property type="project" value="TreeGrafter"/>
</dbReference>
<comment type="similarity">
    <text evidence="3">Belongs to the DEAD box helicase family. DEAH subfamily.</text>
</comment>
<accession>A0A4W6FI29</accession>
<dbReference type="EC" id="3.6.4.13" evidence="4"/>
<keyword evidence="20" id="KW-0472">Membrane</keyword>
<dbReference type="InterPro" id="IPR048333">
    <property type="entry name" value="HA2_WH"/>
</dbReference>
<proteinExistence type="inferred from homology"/>
<evidence type="ECO:0000256" key="11">
    <source>
        <dbReference type="ARBA" id="ARBA00022840"/>
    </source>
</evidence>
<evidence type="ECO:0000256" key="5">
    <source>
        <dbReference type="ARBA" id="ARBA00022473"/>
    </source>
</evidence>
<keyword evidence="20" id="KW-0812">Transmembrane</keyword>
<dbReference type="SUPFAM" id="SSF52540">
    <property type="entry name" value="P-loop containing nucleoside triphosphate hydrolases"/>
    <property type="match status" value="1"/>
</dbReference>
<evidence type="ECO:0000256" key="17">
    <source>
        <dbReference type="ARBA" id="ARBA00074173"/>
    </source>
</evidence>
<evidence type="ECO:0000259" key="23">
    <source>
        <dbReference type="PROSITE" id="PS51194"/>
    </source>
</evidence>
<feature type="transmembrane region" description="Helical" evidence="20">
    <location>
        <begin position="1000"/>
        <end position="1026"/>
    </location>
</feature>
<dbReference type="Pfam" id="PF21010">
    <property type="entry name" value="HA2_C"/>
    <property type="match status" value="1"/>
</dbReference>
<feature type="transmembrane region" description="Helical" evidence="20">
    <location>
        <begin position="1070"/>
        <end position="1092"/>
    </location>
</feature>
<dbReference type="Gene3D" id="3.40.50.300">
    <property type="entry name" value="P-loop containing nucleotide triphosphate hydrolases"/>
    <property type="match status" value="2"/>
</dbReference>
<dbReference type="InterPro" id="IPR007502">
    <property type="entry name" value="Helicase-assoc_dom"/>
</dbReference>
<dbReference type="GeneTree" id="ENSGT00940000157035"/>
<evidence type="ECO:0000259" key="22">
    <source>
        <dbReference type="PROSITE" id="PS51192"/>
    </source>
</evidence>
<dbReference type="GO" id="GO:0016787">
    <property type="term" value="F:hydrolase activity"/>
    <property type="evidence" value="ECO:0007669"/>
    <property type="project" value="UniProtKB-KW"/>
</dbReference>
<dbReference type="PANTHER" id="PTHR18934">
    <property type="entry name" value="ATP-DEPENDENT RNA HELICASE"/>
    <property type="match status" value="1"/>
</dbReference>
<dbReference type="SMART" id="SM00333">
    <property type="entry name" value="TUDOR"/>
    <property type="match status" value="1"/>
</dbReference>
<evidence type="ECO:0000256" key="1">
    <source>
        <dbReference type="ARBA" id="ARBA00004123"/>
    </source>
</evidence>
<keyword evidence="15" id="KW-0469">Meiosis</keyword>
<feature type="compositionally biased region" description="Basic and acidic residues" evidence="19">
    <location>
        <begin position="52"/>
        <end position="68"/>
    </location>
</feature>
<evidence type="ECO:0000256" key="13">
    <source>
        <dbReference type="ARBA" id="ARBA00023158"/>
    </source>
</evidence>
<dbReference type="Pfam" id="PF00567">
    <property type="entry name" value="TUDOR"/>
    <property type="match status" value="1"/>
</dbReference>
<keyword evidence="25" id="KW-1185">Reference proteome</keyword>
<keyword evidence="20" id="KW-1133">Transmembrane helix</keyword>
<keyword evidence="9" id="KW-0378">Hydrolase</keyword>
<comment type="subcellular location">
    <subcellularLocation>
        <location evidence="2">Cytoplasm</location>
    </subcellularLocation>
    <subcellularLocation>
        <location evidence="1">Nucleus</location>
    </subcellularLocation>
</comment>
<keyword evidence="8" id="KW-0221">Differentiation</keyword>
<keyword evidence="11" id="KW-0067">ATP-binding</keyword>
<dbReference type="GO" id="GO:0005524">
    <property type="term" value="F:ATP binding"/>
    <property type="evidence" value="ECO:0007669"/>
    <property type="project" value="UniProtKB-KW"/>
</dbReference>
<evidence type="ECO:0000256" key="8">
    <source>
        <dbReference type="ARBA" id="ARBA00022782"/>
    </source>
</evidence>